<evidence type="ECO:0000313" key="7">
    <source>
        <dbReference type="Proteomes" id="UP000001887"/>
    </source>
</evidence>
<dbReference type="STRING" id="530564.Psta_0463"/>
<evidence type="ECO:0000256" key="1">
    <source>
        <dbReference type="ARBA" id="ARBA00004141"/>
    </source>
</evidence>
<dbReference type="InterPro" id="IPR002781">
    <property type="entry name" value="TM_pro_TauE-like"/>
</dbReference>
<keyword evidence="3 5" id="KW-1133">Transmembrane helix</keyword>
<accession>D2R3C0</accession>
<keyword evidence="5" id="KW-1003">Cell membrane</keyword>
<evidence type="ECO:0000313" key="6">
    <source>
        <dbReference type="EMBL" id="ADB15151.1"/>
    </source>
</evidence>
<dbReference type="GO" id="GO:0005886">
    <property type="term" value="C:plasma membrane"/>
    <property type="evidence" value="ECO:0007669"/>
    <property type="project" value="UniProtKB-SubCell"/>
</dbReference>
<feature type="transmembrane region" description="Helical" evidence="5">
    <location>
        <begin position="200"/>
        <end position="217"/>
    </location>
</feature>
<dbReference type="HOGENOM" id="CLU_045498_5_0_0"/>
<evidence type="ECO:0000256" key="3">
    <source>
        <dbReference type="ARBA" id="ARBA00022989"/>
    </source>
</evidence>
<proteinExistence type="inferred from homology"/>
<gene>
    <name evidence="6" type="ordered locus">Psta_0463</name>
</gene>
<dbReference type="PANTHER" id="PTHR43701:SF2">
    <property type="entry name" value="MEMBRANE TRANSPORTER PROTEIN YJNA-RELATED"/>
    <property type="match status" value="1"/>
</dbReference>
<feature type="transmembrane region" description="Helical" evidence="5">
    <location>
        <begin position="229"/>
        <end position="249"/>
    </location>
</feature>
<sequence length="275" mass="28551" precursor="true">MIWALTIALGALVGVSLGLTGGGGAIFAVPLLVYGLGFDSRQAATMSLVTVGITSLIGLLQKAAQRQLEFKVGLLFAIAGALGSPIGVMLAAQLHETLRLALFAGLMLVIAFQMWRRASTVQLELPLAWHRTPTEQRAVTCQRDPEGILRITSPCALLLGAVGIGAGILSGMFGVGGGFIIVPALVLFSGMAMRRAVGTSLLVITIVSLTTLLLQTLDGVEIPLITTSLFSAGSIAGLLLGSGLSHLLAGPRLQKVFATMILLVVIFIITKTVLT</sequence>
<keyword evidence="4 5" id="KW-0472">Membrane</keyword>
<keyword evidence="2 5" id="KW-0812">Transmembrane</keyword>
<dbReference type="PANTHER" id="PTHR43701">
    <property type="entry name" value="MEMBRANE TRANSPORTER PROTEIN MJ0441-RELATED"/>
    <property type="match status" value="1"/>
</dbReference>
<comment type="similarity">
    <text evidence="5">Belongs to the 4-toluene sulfonate uptake permease (TSUP) (TC 2.A.102) family.</text>
</comment>
<feature type="transmembrane region" description="Helical" evidence="5">
    <location>
        <begin position="72"/>
        <end position="92"/>
    </location>
</feature>
<feature type="transmembrane region" description="Helical" evidence="5">
    <location>
        <begin position="98"/>
        <end position="115"/>
    </location>
</feature>
<dbReference type="OrthoDB" id="260143at2"/>
<dbReference type="EMBL" id="CP001848">
    <property type="protein sequence ID" value="ADB15151.1"/>
    <property type="molecule type" value="Genomic_DNA"/>
</dbReference>
<dbReference type="AlphaFoldDB" id="D2R3C0"/>
<reference evidence="6 7" key="1">
    <citation type="journal article" date="2009" name="Stand. Genomic Sci.">
        <title>Complete genome sequence of Pirellula staleyi type strain (ATCC 27377).</title>
        <authorList>
            <person name="Clum A."/>
            <person name="Tindall B.J."/>
            <person name="Sikorski J."/>
            <person name="Ivanova N."/>
            <person name="Mavrommatis K."/>
            <person name="Lucas S."/>
            <person name="Glavina del Rio T."/>
            <person name="Nolan M."/>
            <person name="Chen F."/>
            <person name="Tice H."/>
            <person name="Pitluck S."/>
            <person name="Cheng J.F."/>
            <person name="Chertkov O."/>
            <person name="Brettin T."/>
            <person name="Han C."/>
            <person name="Detter J.C."/>
            <person name="Kuske C."/>
            <person name="Bruce D."/>
            <person name="Goodwin L."/>
            <person name="Ovchinikova G."/>
            <person name="Pati A."/>
            <person name="Mikhailova N."/>
            <person name="Chen A."/>
            <person name="Palaniappan K."/>
            <person name="Land M."/>
            <person name="Hauser L."/>
            <person name="Chang Y.J."/>
            <person name="Jeffries C.D."/>
            <person name="Chain P."/>
            <person name="Rohde M."/>
            <person name="Goker M."/>
            <person name="Bristow J."/>
            <person name="Eisen J.A."/>
            <person name="Markowitz V."/>
            <person name="Hugenholtz P."/>
            <person name="Kyrpides N.C."/>
            <person name="Klenk H.P."/>
            <person name="Lapidus A."/>
        </authorList>
    </citation>
    <scope>NUCLEOTIDE SEQUENCE [LARGE SCALE GENOMIC DNA]</scope>
    <source>
        <strain evidence="7">ATCC 27377 / DSM 6068 / ICPB 4128</strain>
    </source>
</reference>
<organism evidence="6 7">
    <name type="scientific">Pirellula staleyi (strain ATCC 27377 / DSM 6068 / ICPB 4128)</name>
    <name type="common">Pirella staleyi</name>
    <dbReference type="NCBI Taxonomy" id="530564"/>
    <lineage>
        <taxon>Bacteria</taxon>
        <taxon>Pseudomonadati</taxon>
        <taxon>Planctomycetota</taxon>
        <taxon>Planctomycetia</taxon>
        <taxon>Pirellulales</taxon>
        <taxon>Pirellulaceae</taxon>
        <taxon>Pirellula</taxon>
    </lineage>
</organism>
<dbReference type="InterPro" id="IPR051598">
    <property type="entry name" value="TSUP/Inactive_protease-like"/>
</dbReference>
<dbReference type="KEGG" id="psl:Psta_0463"/>
<feature type="transmembrane region" description="Helical" evidence="5">
    <location>
        <begin position="256"/>
        <end position="274"/>
    </location>
</feature>
<keyword evidence="7" id="KW-1185">Reference proteome</keyword>
<feature type="transmembrane region" description="Helical" evidence="5">
    <location>
        <begin position="42"/>
        <end position="60"/>
    </location>
</feature>
<dbReference type="Proteomes" id="UP000001887">
    <property type="component" value="Chromosome"/>
</dbReference>
<evidence type="ECO:0000256" key="2">
    <source>
        <dbReference type="ARBA" id="ARBA00022692"/>
    </source>
</evidence>
<protein>
    <recommendedName>
        <fullName evidence="5">Probable membrane transporter protein</fullName>
    </recommendedName>
</protein>
<dbReference type="eggNOG" id="COG0730">
    <property type="taxonomic scope" value="Bacteria"/>
</dbReference>
<feature type="transmembrane region" description="Helical" evidence="5">
    <location>
        <begin position="175"/>
        <end position="193"/>
    </location>
</feature>
<evidence type="ECO:0000256" key="5">
    <source>
        <dbReference type="RuleBase" id="RU363041"/>
    </source>
</evidence>
<evidence type="ECO:0000256" key="4">
    <source>
        <dbReference type="ARBA" id="ARBA00023136"/>
    </source>
</evidence>
<feature type="transmembrane region" description="Helical" evidence="5">
    <location>
        <begin position="147"/>
        <end position="169"/>
    </location>
</feature>
<dbReference type="Pfam" id="PF01925">
    <property type="entry name" value="TauE"/>
    <property type="match status" value="1"/>
</dbReference>
<name>D2R3C0_PIRSD</name>
<comment type="subcellular location">
    <subcellularLocation>
        <location evidence="5">Cell membrane</location>
        <topology evidence="5">Multi-pass membrane protein</topology>
    </subcellularLocation>
    <subcellularLocation>
        <location evidence="1">Membrane</location>
        <topology evidence="1">Multi-pass membrane protein</topology>
    </subcellularLocation>
</comment>